<evidence type="ECO:0000259" key="2">
    <source>
        <dbReference type="Pfam" id="PF01764"/>
    </source>
</evidence>
<keyword evidence="4" id="KW-1185">Reference proteome</keyword>
<dbReference type="Gene3D" id="3.40.50.1820">
    <property type="entry name" value="alpha/beta hydrolase"/>
    <property type="match status" value="1"/>
</dbReference>
<dbReference type="SUPFAM" id="SSF53474">
    <property type="entry name" value="alpha/beta-Hydrolases"/>
    <property type="match status" value="1"/>
</dbReference>
<evidence type="ECO:0000256" key="1">
    <source>
        <dbReference type="SAM" id="MobiDB-lite"/>
    </source>
</evidence>
<feature type="domain" description="Fungal lipase-type" evidence="2">
    <location>
        <begin position="327"/>
        <end position="452"/>
    </location>
</feature>
<dbReference type="EMBL" id="JAELYA010000002">
    <property type="protein sequence ID" value="MBO3274760.1"/>
    <property type="molecule type" value="Genomic_DNA"/>
</dbReference>
<evidence type="ECO:0000313" key="3">
    <source>
        <dbReference type="EMBL" id="MBO3274760.1"/>
    </source>
</evidence>
<dbReference type="RefSeq" id="WP_208312613.1">
    <property type="nucleotide sequence ID" value="NZ_JAELYA010000002.1"/>
</dbReference>
<feature type="region of interest" description="Disordered" evidence="1">
    <location>
        <begin position="147"/>
        <end position="168"/>
    </location>
</feature>
<organism evidence="3 4">
    <name type="scientific">Pseudomonas schmalbachii</name>
    <dbReference type="NCBI Taxonomy" id="2816993"/>
    <lineage>
        <taxon>Bacteria</taxon>
        <taxon>Pseudomonadati</taxon>
        <taxon>Pseudomonadota</taxon>
        <taxon>Gammaproteobacteria</taxon>
        <taxon>Pseudomonadales</taxon>
        <taxon>Pseudomonadaceae</taxon>
        <taxon>Pseudomonas</taxon>
    </lineage>
</organism>
<gene>
    <name evidence="3" type="ORF">JFY56_05960</name>
</gene>
<protein>
    <submittedName>
        <fullName evidence="3">Lipase family protein</fullName>
    </submittedName>
</protein>
<evidence type="ECO:0000313" key="4">
    <source>
        <dbReference type="Proteomes" id="UP000669060"/>
    </source>
</evidence>
<dbReference type="PANTHER" id="PTHR45856:SF24">
    <property type="entry name" value="FUNGAL LIPASE-LIKE DOMAIN-CONTAINING PROTEIN"/>
    <property type="match status" value="1"/>
</dbReference>
<feature type="compositionally biased region" description="Basic and acidic residues" evidence="1">
    <location>
        <begin position="147"/>
        <end position="156"/>
    </location>
</feature>
<reference evidence="3 4" key="1">
    <citation type="submission" date="2020-12" db="EMBL/GenBank/DDBJ databases">
        <title>Pseudomonas schmalbachii sp. nov. isolated from millipede gut.</title>
        <authorList>
            <person name="Shelomi M."/>
        </authorList>
    </citation>
    <scope>NUCLEOTIDE SEQUENCE [LARGE SCALE GENOMIC DNA]</scope>
    <source>
        <strain evidence="3 4">Milli4</strain>
    </source>
</reference>
<dbReference type="PANTHER" id="PTHR45856">
    <property type="entry name" value="ALPHA/BETA-HYDROLASES SUPERFAMILY PROTEIN"/>
    <property type="match status" value="1"/>
</dbReference>
<dbReference type="CDD" id="cd00519">
    <property type="entry name" value="Lipase_3"/>
    <property type="match status" value="1"/>
</dbReference>
<dbReference type="Pfam" id="PF01764">
    <property type="entry name" value="Lipase_3"/>
    <property type="match status" value="1"/>
</dbReference>
<comment type="caution">
    <text evidence="3">The sequence shown here is derived from an EMBL/GenBank/DDBJ whole genome shotgun (WGS) entry which is preliminary data.</text>
</comment>
<dbReference type="InterPro" id="IPR051218">
    <property type="entry name" value="Sec_MonoDiacylglyc_Lipase"/>
</dbReference>
<proteinExistence type="predicted"/>
<name>A0ABS3TM65_9PSED</name>
<accession>A0ABS3TM65</accession>
<sequence length="720" mass="81058">MKDQDSQDKVVALTCPLRGQWVSFRLVDENGDGQPYAGLTYQLHDAQGQTYIGALDNEGYARVVNIYCGPSVLSVSDDYKGGDRWYSIIANREKFPLTISAIQVAAERSPSGPRRNGKTYLAEERAESEKANFLRVEVSDFVEANKHLPDPDERWQPRSSPNLKKAAGEAARQPGVALAPNRHHVLEVKALRAYSPLLSCAREFCALDAYHLGLMSVLSYASFNNQDDSEEYEPQKPPYNRPGRIGCVLRAELACLKKPTLFDDAGPYHLLCEEVPYSKRLEIVPYDPERYAAEARDGWDLPEKVHFLNHKDTNTQAFITHNDKVVVVSIRGTLGRADILRDGDARQVPYAEGEGQAHRGFYESFLEVKKFITTYLKAFHQPDHTLIVCGHSLGGAIALLLAEWLRREWSGNVLLYTFGAPRAGDKAFVEGARQLVHHRLVNHNDPIPAMPFTWMDAEWKLALPGSVLAFTSPQVGIALLLAGLLNLHGDPYQHHGEQRYFMPRKPGGKSEVSILWKPGCAALDEQTCALYAAAVDLKGDEAQRVSFIGQLFSMNEHSSNSGYTRAALTTLLHWRAALERDGELFTPAEKSDIAPQITHLDQQLAGWEFPSYSVFRWRVRQQQDTRFYRMTEVQLQAFYQDGKEHAERLRVEQRQKLSIAQQRLLAEAKRVVTPESVFGELSQHPGLDELLQEWLGQREVRKAEEVAAVSRQNSGMQVRA</sequence>
<dbReference type="InterPro" id="IPR002921">
    <property type="entry name" value="Fungal_lipase-type"/>
</dbReference>
<dbReference type="InterPro" id="IPR029058">
    <property type="entry name" value="AB_hydrolase_fold"/>
</dbReference>
<dbReference type="Proteomes" id="UP000669060">
    <property type="component" value="Unassembled WGS sequence"/>
</dbReference>